<evidence type="ECO:0000313" key="3">
    <source>
        <dbReference type="Proteomes" id="UP000198287"/>
    </source>
</evidence>
<dbReference type="Proteomes" id="UP000198287">
    <property type="component" value="Unassembled WGS sequence"/>
</dbReference>
<dbReference type="OMA" id="RYNIHDA"/>
<feature type="region of interest" description="Disordered" evidence="1">
    <location>
        <begin position="226"/>
        <end position="249"/>
    </location>
</feature>
<accession>A0A226EMX7</accession>
<sequence>MIMDSYPMSHVYDNFSGFSVYKAISRIQSLQSLEKLTPGITVKHNSIMKFTVVIVLGILATALAQDFNGHRVRRQGGGFGSFRPSLGGSAYNNYNGGEFGAGGGYNQGGGGFGNGGGYNSGGGFGGGYNQGGGGFGNGGGYNSGGGFGGGGYNQGSGGFGNGGGYNQGGGGFGGGSGYQGGGFNQGGGGSGIGYGPILGVLLVSKVSGIWLFRPFNFRPIKYSTTTTSTTTTTPTTTTAATDATTTTTTTPTPVQISAGFVTDQVFNQTTGQGYFPFQQFPQYGIFGALNGGGGFGQSIGGLARPNIPLLFRPFIGGLARPNNGGFAGNYPVIGGVATANG</sequence>
<dbReference type="AlphaFoldDB" id="A0A226EMX7"/>
<proteinExistence type="predicted"/>
<gene>
    <name evidence="2" type="ORF">Fcan01_08225</name>
</gene>
<reference evidence="2 3" key="1">
    <citation type="submission" date="2015-12" db="EMBL/GenBank/DDBJ databases">
        <title>The genome of Folsomia candida.</title>
        <authorList>
            <person name="Faddeeva A."/>
            <person name="Derks M.F."/>
            <person name="Anvar Y."/>
            <person name="Smit S."/>
            <person name="Van Straalen N."/>
            <person name="Roelofs D."/>
        </authorList>
    </citation>
    <scope>NUCLEOTIDE SEQUENCE [LARGE SCALE GENOMIC DNA]</scope>
    <source>
        <strain evidence="2 3">VU population</strain>
        <tissue evidence="2">Whole body</tissue>
    </source>
</reference>
<keyword evidence="3" id="KW-1185">Reference proteome</keyword>
<dbReference type="EMBL" id="LNIX01000003">
    <property type="protein sequence ID" value="OXA58548.1"/>
    <property type="molecule type" value="Genomic_DNA"/>
</dbReference>
<evidence type="ECO:0000256" key="1">
    <source>
        <dbReference type="SAM" id="MobiDB-lite"/>
    </source>
</evidence>
<protein>
    <submittedName>
        <fullName evidence="2">Uncharacterized protein</fullName>
    </submittedName>
</protein>
<name>A0A226EMX7_FOLCA</name>
<evidence type="ECO:0000313" key="2">
    <source>
        <dbReference type="EMBL" id="OXA58548.1"/>
    </source>
</evidence>
<organism evidence="2 3">
    <name type="scientific">Folsomia candida</name>
    <name type="common">Springtail</name>
    <dbReference type="NCBI Taxonomy" id="158441"/>
    <lineage>
        <taxon>Eukaryota</taxon>
        <taxon>Metazoa</taxon>
        <taxon>Ecdysozoa</taxon>
        <taxon>Arthropoda</taxon>
        <taxon>Hexapoda</taxon>
        <taxon>Collembola</taxon>
        <taxon>Entomobryomorpha</taxon>
        <taxon>Isotomoidea</taxon>
        <taxon>Isotomidae</taxon>
        <taxon>Proisotominae</taxon>
        <taxon>Folsomia</taxon>
    </lineage>
</organism>
<comment type="caution">
    <text evidence="2">The sequence shown here is derived from an EMBL/GenBank/DDBJ whole genome shotgun (WGS) entry which is preliminary data.</text>
</comment>